<dbReference type="Pfam" id="PF13354">
    <property type="entry name" value="Beta-lactamase2"/>
    <property type="match status" value="1"/>
</dbReference>
<dbReference type="SUPFAM" id="SSF56601">
    <property type="entry name" value="beta-lactamase/transpeptidase-like"/>
    <property type="match status" value="1"/>
</dbReference>
<dbReference type="AlphaFoldDB" id="A0A1H4D292"/>
<evidence type="ECO:0000256" key="4">
    <source>
        <dbReference type="SAM" id="SignalP"/>
    </source>
</evidence>
<reference evidence="6 7" key="1">
    <citation type="submission" date="2016-10" db="EMBL/GenBank/DDBJ databases">
        <authorList>
            <person name="de Groot N.N."/>
        </authorList>
    </citation>
    <scope>NUCLEOTIDE SEQUENCE [LARGE SCALE GENOMIC DNA]</scope>
    <source>
        <strain evidence="6 7">NLAE-zl-G339</strain>
    </source>
</reference>
<accession>A0A1H4D292</accession>
<feature type="domain" description="Beta-lactamase class A catalytic" evidence="5">
    <location>
        <begin position="44"/>
        <end position="162"/>
    </location>
</feature>
<dbReference type="GO" id="GO:0046677">
    <property type="term" value="P:response to antibiotic"/>
    <property type="evidence" value="ECO:0007669"/>
    <property type="project" value="InterPro"/>
</dbReference>
<gene>
    <name evidence="6" type="ORF">SAMN04487924_110129</name>
</gene>
<proteinExistence type="inferred from homology"/>
<dbReference type="InterPro" id="IPR000871">
    <property type="entry name" value="Beta-lactam_class-A"/>
</dbReference>
<comment type="catalytic activity">
    <reaction evidence="1">
        <text>a beta-lactam + H2O = a substituted beta-amino acid</text>
        <dbReference type="Rhea" id="RHEA:20401"/>
        <dbReference type="ChEBI" id="CHEBI:15377"/>
        <dbReference type="ChEBI" id="CHEBI:35627"/>
        <dbReference type="ChEBI" id="CHEBI:140347"/>
        <dbReference type="EC" id="3.5.2.6"/>
    </reaction>
</comment>
<dbReference type="GO" id="GO:0030655">
    <property type="term" value="P:beta-lactam antibiotic catabolic process"/>
    <property type="evidence" value="ECO:0007669"/>
    <property type="project" value="InterPro"/>
</dbReference>
<dbReference type="InterPro" id="IPR045155">
    <property type="entry name" value="Beta-lactam_cat"/>
</dbReference>
<dbReference type="EC" id="3.5.2.6" evidence="3"/>
<dbReference type="Gene3D" id="3.40.710.10">
    <property type="entry name" value="DD-peptidase/beta-lactamase superfamily"/>
    <property type="match status" value="1"/>
</dbReference>
<keyword evidence="4" id="KW-0732">Signal</keyword>
<comment type="similarity">
    <text evidence="2">Belongs to the class-A beta-lactamase family.</text>
</comment>
<organism evidence="6 7">
    <name type="scientific">Bacteroides xylanisolvens</name>
    <dbReference type="NCBI Taxonomy" id="371601"/>
    <lineage>
        <taxon>Bacteria</taxon>
        <taxon>Pseudomonadati</taxon>
        <taxon>Bacteroidota</taxon>
        <taxon>Bacteroidia</taxon>
        <taxon>Bacteroidales</taxon>
        <taxon>Bacteroidaceae</taxon>
        <taxon>Bacteroides</taxon>
    </lineage>
</organism>
<evidence type="ECO:0000313" key="6">
    <source>
        <dbReference type="EMBL" id="SEA66442.1"/>
    </source>
</evidence>
<dbReference type="GO" id="GO:0008800">
    <property type="term" value="F:beta-lactamase activity"/>
    <property type="evidence" value="ECO:0007669"/>
    <property type="project" value="UniProtKB-EC"/>
</dbReference>
<feature type="signal peptide" evidence="4">
    <location>
        <begin position="1"/>
        <end position="17"/>
    </location>
</feature>
<name>A0A1H4D292_9BACE</name>
<protein>
    <recommendedName>
        <fullName evidence="3">beta-lactamase</fullName>
        <ecNumber evidence="3">3.5.2.6</ecNumber>
    </recommendedName>
</protein>
<dbReference type="Proteomes" id="UP000183040">
    <property type="component" value="Unassembled WGS sequence"/>
</dbReference>
<dbReference type="InterPro" id="IPR012338">
    <property type="entry name" value="Beta-lactam/transpept-like"/>
</dbReference>
<dbReference type="EMBL" id="FNRP01000010">
    <property type="protein sequence ID" value="SEA66442.1"/>
    <property type="molecule type" value="Genomic_DNA"/>
</dbReference>
<dbReference type="PANTHER" id="PTHR35333">
    <property type="entry name" value="BETA-LACTAMASE"/>
    <property type="match status" value="1"/>
</dbReference>
<dbReference type="PANTHER" id="PTHR35333:SF3">
    <property type="entry name" value="BETA-LACTAMASE-TYPE TRANSPEPTIDASE FOLD CONTAINING PROTEIN"/>
    <property type="match status" value="1"/>
</dbReference>
<evidence type="ECO:0000256" key="1">
    <source>
        <dbReference type="ARBA" id="ARBA00001526"/>
    </source>
</evidence>
<sequence length="174" mass="19588">MRSFIVFLCLVPTLLFARQTQLETQLKEAIKGKKAEIGIAVIIDGKDTVTVNNDIHYPLMSVFKFHQALALADYMGKQRQSLETRLPIKKSDLKPDTYSPLRDKYPQGGIEMSIADLLKYTLQQSDNNACDILFDYQGGPNAVNKYIHSLGIRECAIAGTETAMHEDLNLCYEN</sequence>
<evidence type="ECO:0000313" key="7">
    <source>
        <dbReference type="Proteomes" id="UP000183040"/>
    </source>
</evidence>
<evidence type="ECO:0000256" key="3">
    <source>
        <dbReference type="ARBA" id="ARBA00012865"/>
    </source>
</evidence>
<evidence type="ECO:0000256" key="2">
    <source>
        <dbReference type="ARBA" id="ARBA00009009"/>
    </source>
</evidence>
<evidence type="ECO:0000259" key="5">
    <source>
        <dbReference type="Pfam" id="PF13354"/>
    </source>
</evidence>
<feature type="chain" id="PRO_5010353996" description="beta-lactamase" evidence="4">
    <location>
        <begin position="18"/>
        <end position="174"/>
    </location>
</feature>